<proteinExistence type="predicted"/>
<evidence type="ECO:0000256" key="2">
    <source>
        <dbReference type="SAM" id="SignalP"/>
    </source>
</evidence>
<name>A0AB34IJF3_PRYPA</name>
<dbReference type="Proteomes" id="UP001515480">
    <property type="component" value="Unassembled WGS sequence"/>
</dbReference>
<evidence type="ECO:0000313" key="4">
    <source>
        <dbReference type="Proteomes" id="UP001515480"/>
    </source>
</evidence>
<reference evidence="3 4" key="1">
    <citation type="journal article" date="2024" name="Science">
        <title>Giant polyketide synthase enzymes in the biosynthesis of giant marine polyether toxins.</title>
        <authorList>
            <person name="Fallon T.R."/>
            <person name="Shende V.V."/>
            <person name="Wierzbicki I.H."/>
            <person name="Pendleton A.L."/>
            <person name="Watervoot N.F."/>
            <person name="Auber R.P."/>
            <person name="Gonzalez D.J."/>
            <person name="Wisecaver J.H."/>
            <person name="Moore B.S."/>
        </authorList>
    </citation>
    <scope>NUCLEOTIDE SEQUENCE [LARGE SCALE GENOMIC DNA]</scope>
    <source>
        <strain evidence="3 4">12B1</strain>
    </source>
</reference>
<gene>
    <name evidence="3" type="ORF">AB1Y20_012404</name>
</gene>
<keyword evidence="4" id="KW-1185">Reference proteome</keyword>
<dbReference type="SUPFAM" id="SSF53335">
    <property type="entry name" value="S-adenosyl-L-methionine-dependent methyltransferases"/>
    <property type="match status" value="1"/>
</dbReference>
<evidence type="ECO:0000256" key="1">
    <source>
        <dbReference type="ARBA" id="ARBA00022691"/>
    </source>
</evidence>
<dbReference type="EMBL" id="JBGBPQ010000024">
    <property type="protein sequence ID" value="KAL1499717.1"/>
    <property type="molecule type" value="Genomic_DNA"/>
</dbReference>
<feature type="chain" id="PRO_5044258461" description="Protein arginine N-methyltransferase" evidence="2">
    <location>
        <begin position="17"/>
        <end position="400"/>
    </location>
</feature>
<keyword evidence="1" id="KW-0949">S-adenosyl-L-methionine</keyword>
<dbReference type="AlphaFoldDB" id="A0AB34IJF3"/>
<comment type="caution">
    <text evidence="3">The sequence shown here is derived from an EMBL/GenBank/DDBJ whole genome shotgun (WGS) entry which is preliminary data.</text>
</comment>
<feature type="signal peptide" evidence="2">
    <location>
        <begin position="1"/>
        <end position="16"/>
    </location>
</feature>
<protein>
    <recommendedName>
        <fullName evidence="5">Protein arginine N-methyltransferase</fullName>
    </recommendedName>
</protein>
<dbReference type="PANTHER" id="PTHR11006:SF53">
    <property type="entry name" value="PROTEIN ARGININE N-METHYLTRANSFERASE 3"/>
    <property type="match status" value="1"/>
</dbReference>
<dbReference type="InterPro" id="IPR029063">
    <property type="entry name" value="SAM-dependent_MTases_sf"/>
</dbReference>
<organism evidence="3 4">
    <name type="scientific">Prymnesium parvum</name>
    <name type="common">Toxic golden alga</name>
    <dbReference type="NCBI Taxonomy" id="97485"/>
    <lineage>
        <taxon>Eukaryota</taxon>
        <taxon>Haptista</taxon>
        <taxon>Haptophyta</taxon>
        <taxon>Prymnesiophyceae</taxon>
        <taxon>Prymnesiales</taxon>
        <taxon>Prymnesiaceae</taxon>
        <taxon>Prymnesium</taxon>
    </lineage>
</organism>
<evidence type="ECO:0008006" key="5">
    <source>
        <dbReference type="Google" id="ProtNLM"/>
    </source>
</evidence>
<dbReference type="Pfam" id="PF06325">
    <property type="entry name" value="PrmA"/>
    <property type="match status" value="1"/>
</dbReference>
<sequence length="400" mass="43241">MVLLPPLLASLLAALLEPPRLDRRLALHAACGLAAVPPRPSAASSAPLVASWRSTDGFADSSFIQFDLPAYEAMRDDERRTPLFIEAIRRRISSRPEGSLLVVEVGTGPFALLAIAAARAGAKKVYAIEASAEAAARAREAVRAARLPPSAVEVLEGLSTAVELPEKVDLLVAEIAGSVASEEGAYATIRDARARFLRRPFDPASYIPCACETLCAPASYALHYALGPPQFDWTKLKEPLRLNCRDETAQLLAPPQRVESLVFADEQLPSSGRVRSALSWRVDGARLEANERTYYAELKREGAKEAEAAPLARAVARSFSGIAFWPRLLLDPEGTLVVESRGPQGEHQKSHWQTVLPLLAAKPVPVEPSQTIRVTFEADLRDGKPDTPLMYTLAAEVSSA</sequence>
<dbReference type="GO" id="GO:0016274">
    <property type="term" value="F:protein-arginine N-methyltransferase activity"/>
    <property type="evidence" value="ECO:0007669"/>
    <property type="project" value="InterPro"/>
</dbReference>
<dbReference type="InterPro" id="IPR025799">
    <property type="entry name" value="Arg_MeTrfase"/>
</dbReference>
<dbReference type="PANTHER" id="PTHR11006">
    <property type="entry name" value="PROTEIN ARGININE N-METHYLTRANSFERASE"/>
    <property type="match status" value="1"/>
</dbReference>
<accession>A0AB34IJF3</accession>
<evidence type="ECO:0000313" key="3">
    <source>
        <dbReference type="EMBL" id="KAL1499717.1"/>
    </source>
</evidence>
<dbReference type="Gene3D" id="3.40.50.150">
    <property type="entry name" value="Vaccinia Virus protein VP39"/>
    <property type="match status" value="1"/>
</dbReference>
<keyword evidence="2" id="KW-0732">Signal</keyword>
<dbReference type="GO" id="GO:0005634">
    <property type="term" value="C:nucleus"/>
    <property type="evidence" value="ECO:0007669"/>
    <property type="project" value="TreeGrafter"/>
</dbReference>
<dbReference type="GO" id="GO:0042054">
    <property type="term" value="F:histone methyltransferase activity"/>
    <property type="evidence" value="ECO:0007669"/>
    <property type="project" value="TreeGrafter"/>
</dbReference>